<protein>
    <recommendedName>
        <fullName evidence="5">Transmembrane protein PGPGW</fullName>
    </recommendedName>
</protein>
<keyword evidence="2" id="KW-1133">Transmembrane helix</keyword>
<feature type="transmembrane region" description="Helical" evidence="2">
    <location>
        <begin position="30"/>
        <end position="51"/>
    </location>
</feature>
<reference evidence="3 4" key="1">
    <citation type="journal article" date="2020" name="Microorganisms">
        <title>Osmotic Adaptation and Compatible Solute Biosynthesis of Phototrophic Bacteria as Revealed from Genome Analyses.</title>
        <authorList>
            <person name="Imhoff J.F."/>
            <person name="Rahn T."/>
            <person name="Kunzel S."/>
            <person name="Keller A."/>
            <person name="Neulinger S.C."/>
        </authorList>
    </citation>
    <scope>NUCLEOTIDE SEQUENCE [LARGE SCALE GENOMIC DNA]</scope>
    <source>
        <strain evidence="3 4">DSM 9895</strain>
    </source>
</reference>
<keyword evidence="2" id="KW-0472">Membrane</keyword>
<name>A0ABS1DIY5_9PROT</name>
<dbReference type="Proteomes" id="UP001296873">
    <property type="component" value="Unassembled WGS sequence"/>
</dbReference>
<evidence type="ECO:0000256" key="2">
    <source>
        <dbReference type="SAM" id="Phobius"/>
    </source>
</evidence>
<evidence type="ECO:0000256" key="1">
    <source>
        <dbReference type="SAM" id="MobiDB-lite"/>
    </source>
</evidence>
<organism evidence="3 4">
    <name type="scientific">Rhodovibrio sodomensis</name>
    <dbReference type="NCBI Taxonomy" id="1088"/>
    <lineage>
        <taxon>Bacteria</taxon>
        <taxon>Pseudomonadati</taxon>
        <taxon>Pseudomonadota</taxon>
        <taxon>Alphaproteobacteria</taxon>
        <taxon>Rhodospirillales</taxon>
        <taxon>Rhodovibrionaceae</taxon>
        <taxon>Rhodovibrio</taxon>
    </lineage>
</organism>
<comment type="caution">
    <text evidence="3">The sequence shown here is derived from an EMBL/GenBank/DDBJ whole genome shotgun (WGS) entry which is preliminary data.</text>
</comment>
<evidence type="ECO:0008006" key="5">
    <source>
        <dbReference type="Google" id="ProtNLM"/>
    </source>
</evidence>
<dbReference type="EMBL" id="NRRL01000094">
    <property type="protein sequence ID" value="MBK1670437.1"/>
    <property type="molecule type" value="Genomic_DNA"/>
</dbReference>
<dbReference type="RefSeq" id="WP_200342800.1">
    <property type="nucleotide sequence ID" value="NZ_NRRL01000094.1"/>
</dbReference>
<feature type="region of interest" description="Disordered" evidence="1">
    <location>
        <begin position="1"/>
        <end position="28"/>
    </location>
</feature>
<gene>
    <name evidence="3" type="ORF">CKO28_20645</name>
</gene>
<feature type="compositionally biased region" description="Pro residues" evidence="1">
    <location>
        <begin position="1"/>
        <end position="10"/>
    </location>
</feature>
<evidence type="ECO:0000313" key="4">
    <source>
        <dbReference type="Proteomes" id="UP001296873"/>
    </source>
</evidence>
<keyword evidence="2" id="KW-0812">Transmembrane</keyword>
<sequence>MARSDPPPAEPQGRDAPPSRSARPRKPRPLARRLAALGATALLIAGLAVFVTPLPLGGLMVGLALVVLVRVSPTARLVRRSLTRRYPHTARRLDATRRRIAARLRR</sequence>
<evidence type="ECO:0000313" key="3">
    <source>
        <dbReference type="EMBL" id="MBK1670437.1"/>
    </source>
</evidence>
<proteinExistence type="predicted"/>
<accession>A0ABS1DIY5</accession>
<keyword evidence="4" id="KW-1185">Reference proteome</keyword>
<feature type="transmembrane region" description="Helical" evidence="2">
    <location>
        <begin position="57"/>
        <end position="78"/>
    </location>
</feature>